<comment type="similarity">
    <text evidence="1 12">Belongs to the class-I aminoacyl-tRNA synthetase family.</text>
</comment>
<accession>A0AA88L4S9</accession>
<evidence type="ECO:0000256" key="8">
    <source>
        <dbReference type="ARBA" id="ARBA00033033"/>
    </source>
</evidence>
<dbReference type="InterPro" id="IPR009080">
    <property type="entry name" value="tRNAsynth_Ia_anticodon-bd"/>
</dbReference>
<name>A0AA88L4S9_ARTSF</name>
<dbReference type="SUPFAM" id="SSF52374">
    <property type="entry name" value="Nucleotidylyl transferase"/>
    <property type="match status" value="1"/>
</dbReference>
<sequence length="590" mass="67885">VVGSFQNIWLLQLILYAFRGILFLIDAMANRFRTEISNIIKKIFPSWEIPAYNIKVIRERNSGRICFKLDEVPLNIKSIEVENGLSSDFCKAKLTPEKNSLSCEVVVDKKWIVRHLLEELEDKLFQDSRLFSVIEKQRVVIDYSSPNIAKPFHVGHLRSSIIGNFLKKLLETVGHQTVGLNYLGDWGTQFGILKHGLDQKWIPFDDIQSSPIRKLFEIYVKANIQAKEDPVFMEKSLEKFRFLENGDENTVKDWSIIKDYTVAELQRIYARLNIKFDVYDWESMYGRKRIQSIVDLLTSKGLLTPSPEGKLIYKFKERPITLVKSDGTTLYLTRDIAAALDRRERFQADCFLYVVDNAQSDHFQALFSIMKDVKMEGATHMKHVKFGRIQGMSTRKGNVVFLDDVLDEAKERMAQQRKRSVTTRTTLNEDYVNDVLGISAVLVNDLKQRRQKDYVFNWEKILASQGDTGVKLQYTHSRLCSLEKKSGVASIPPSSEINVSCLIEEEAINLVRHLLRFEEIILRCHDELEPCILVAYLFQLCNFVSVALRALQVKSQPANVAEARLLLFICAKNVLAEGMRILGLTPLEEM</sequence>
<dbReference type="SMART" id="SM00836">
    <property type="entry name" value="DALR_1"/>
    <property type="match status" value="1"/>
</dbReference>
<dbReference type="FunFam" id="3.40.50.620:FF:000058">
    <property type="entry name" value="Mitochondrial arginyl-tRNA synthetase"/>
    <property type="match status" value="1"/>
</dbReference>
<evidence type="ECO:0000313" key="15">
    <source>
        <dbReference type="EMBL" id="KAK2716802.1"/>
    </source>
</evidence>
<gene>
    <name evidence="15" type="ORF">QYM36_007072</name>
</gene>
<dbReference type="InterPro" id="IPR001412">
    <property type="entry name" value="aa-tRNA-synth_I_CS"/>
</dbReference>
<keyword evidence="13" id="KW-0472">Membrane</keyword>
<evidence type="ECO:0000256" key="13">
    <source>
        <dbReference type="SAM" id="Phobius"/>
    </source>
</evidence>
<dbReference type="Gene3D" id="3.40.50.620">
    <property type="entry name" value="HUPs"/>
    <property type="match status" value="1"/>
</dbReference>
<keyword evidence="3 12" id="KW-0436">Ligase</keyword>
<keyword evidence="7 12" id="KW-0030">Aminoacyl-tRNA synthetase</keyword>
<dbReference type="SUPFAM" id="SSF47323">
    <property type="entry name" value="Anticodon-binding domain of a subclass of class I aminoacyl-tRNA synthetases"/>
    <property type="match status" value="1"/>
</dbReference>
<dbReference type="PANTHER" id="PTHR11956:SF11">
    <property type="entry name" value="ARGININE--TRNA LIGASE, MITOCHONDRIAL-RELATED"/>
    <property type="match status" value="1"/>
</dbReference>
<dbReference type="InterPro" id="IPR001278">
    <property type="entry name" value="Arg-tRNA-ligase"/>
</dbReference>
<dbReference type="Pfam" id="PF00750">
    <property type="entry name" value="tRNA-synt_1d"/>
    <property type="match status" value="1"/>
</dbReference>
<dbReference type="NCBIfam" id="TIGR00456">
    <property type="entry name" value="argS"/>
    <property type="match status" value="1"/>
</dbReference>
<keyword evidence="13" id="KW-0812">Transmembrane</keyword>
<evidence type="ECO:0000256" key="2">
    <source>
        <dbReference type="ARBA" id="ARBA00012837"/>
    </source>
</evidence>
<feature type="transmembrane region" description="Helical" evidence="13">
    <location>
        <begin position="6"/>
        <end position="25"/>
    </location>
</feature>
<dbReference type="Proteomes" id="UP001187531">
    <property type="component" value="Unassembled WGS sequence"/>
</dbReference>
<dbReference type="PROSITE" id="PS00178">
    <property type="entry name" value="AA_TRNA_LIGASE_I"/>
    <property type="match status" value="1"/>
</dbReference>
<evidence type="ECO:0000259" key="14">
    <source>
        <dbReference type="SMART" id="SM00836"/>
    </source>
</evidence>
<dbReference type="PANTHER" id="PTHR11956">
    <property type="entry name" value="ARGINYL-TRNA SYNTHETASE"/>
    <property type="match status" value="1"/>
</dbReference>
<evidence type="ECO:0000256" key="12">
    <source>
        <dbReference type="RuleBase" id="RU363038"/>
    </source>
</evidence>
<dbReference type="PRINTS" id="PR01038">
    <property type="entry name" value="TRNASYNTHARG"/>
</dbReference>
<evidence type="ECO:0000256" key="4">
    <source>
        <dbReference type="ARBA" id="ARBA00022741"/>
    </source>
</evidence>
<evidence type="ECO:0000256" key="10">
    <source>
        <dbReference type="ARBA" id="ARBA00049339"/>
    </source>
</evidence>
<comment type="caution">
    <text evidence="15">The sequence shown here is derived from an EMBL/GenBank/DDBJ whole genome shotgun (WGS) entry which is preliminary data.</text>
</comment>
<dbReference type="GO" id="GO:0004814">
    <property type="term" value="F:arginine-tRNA ligase activity"/>
    <property type="evidence" value="ECO:0007669"/>
    <property type="project" value="UniProtKB-EC"/>
</dbReference>
<dbReference type="InterPro" id="IPR014729">
    <property type="entry name" value="Rossmann-like_a/b/a_fold"/>
</dbReference>
<keyword evidence="4 12" id="KW-0547">Nucleotide-binding</keyword>
<proteinExistence type="inferred from homology"/>
<dbReference type="GO" id="GO:0005524">
    <property type="term" value="F:ATP binding"/>
    <property type="evidence" value="ECO:0007669"/>
    <property type="project" value="UniProtKB-KW"/>
</dbReference>
<feature type="non-terminal residue" evidence="15">
    <location>
        <position position="1"/>
    </location>
</feature>
<evidence type="ECO:0000256" key="1">
    <source>
        <dbReference type="ARBA" id="ARBA00005594"/>
    </source>
</evidence>
<comment type="function">
    <text evidence="11">Catalyzes the attachment of arginine to tRNA(Arg) in a two-step reaction: arginine is first activated by ATP to form Arg-AMP and then transferred to the acceptor end of tRNA(Arg).</text>
</comment>
<keyword evidence="6 12" id="KW-0648">Protein biosynthesis</keyword>
<dbReference type="AlphaFoldDB" id="A0AA88L4S9"/>
<dbReference type="InterPro" id="IPR035684">
    <property type="entry name" value="ArgRS_core"/>
</dbReference>
<keyword evidence="5 12" id="KW-0067">ATP-binding</keyword>
<dbReference type="FunFam" id="1.10.730.10:FF:000006">
    <property type="entry name" value="Arginyl-tRNA synthetase 2, mitochondrial"/>
    <property type="match status" value="1"/>
</dbReference>
<protein>
    <recommendedName>
        <fullName evidence="9">Probable arginine--tRNA ligase, mitochondrial</fullName>
        <ecNumber evidence="2">6.1.1.19</ecNumber>
    </recommendedName>
    <alternativeName>
        <fullName evidence="8">Arginyl-tRNA synthetase</fullName>
    </alternativeName>
</protein>
<comment type="catalytic activity">
    <reaction evidence="10">
        <text>tRNA(Arg) + L-arginine + ATP = L-arginyl-tRNA(Arg) + AMP + diphosphate</text>
        <dbReference type="Rhea" id="RHEA:20301"/>
        <dbReference type="Rhea" id="RHEA-COMP:9658"/>
        <dbReference type="Rhea" id="RHEA-COMP:9673"/>
        <dbReference type="ChEBI" id="CHEBI:30616"/>
        <dbReference type="ChEBI" id="CHEBI:32682"/>
        <dbReference type="ChEBI" id="CHEBI:33019"/>
        <dbReference type="ChEBI" id="CHEBI:78442"/>
        <dbReference type="ChEBI" id="CHEBI:78513"/>
        <dbReference type="ChEBI" id="CHEBI:456215"/>
        <dbReference type="EC" id="6.1.1.19"/>
    </reaction>
</comment>
<dbReference type="GO" id="GO:0006420">
    <property type="term" value="P:arginyl-tRNA aminoacylation"/>
    <property type="evidence" value="ECO:0007669"/>
    <property type="project" value="InterPro"/>
</dbReference>
<dbReference type="GO" id="GO:0005739">
    <property type="term" value="C:mitochondrion"/>
    <property type="evidence" value="ECO:0007669"/>
    <property type="project" value="TreeGrafter"/>
</dbReference>
<evidence type="ECO:0000256" key="9">
    <source>
        <dbReference type="ARBA" id="ARBA00039495"/>
    </source>
</evidence>
<keyword evidence="13" id="KW-1133">Transmembrane helix</keyword>
<dbReference type="Gene3D" id="1.10.730.10">
    <property type="entry name" value="Isoleucyl-tRNA Synthetase, Domain 1"/>
    <property type="match status" value="1"/>
</dbReference>
<evidence type="ECO:0000256" key="5">
    <source>
        <dbReference type="ARBA" id="ARBA00022840"/>
    </source>
</evidence>
<dbReference type="Pfam" id="PF05746">
    <property type="entry name" value="DALR_1"/>
    <property type="match status" value="1"/>
</dbReference>
<dbReference type="EMBL" id="JAVRJZ010000011">
    <property type="protein sequence ID" value="KAK2716802.1"/>
    <property type="molecule type" value="Genomic_DNA"/>
</dbReference>
<evidence type="ECO:0000256" key="11">
    <source>
        <dbReference type="ARBA" id="ARBA00049595"/>
    </source>
</evidence>
<evidence type="ECO:0000256" key="6">
    <source>
        <dbReference type="ARBA" id="ARBA00022917"/>
    </source>
</evidence>
<evidence type="ECO:0000256" key="7">
    <source>
        <dbReference type="ARBA" id="ARBA00023146"/>
    </source>
</evidence>
<feature type="domain" description="DALR anticodon binding" evidence="14">
    <location>
        <begin position="472"/>
        <end position="590"/>
    </location>
</feature>
<evidence type="ECO:0000313" key="16">
    <source>
        <dbReference type="Proteomes" id="UP001187531"/>
    </source>
</evidence>
<reference evidence="15" key="1">
    <citation type="submission" date="2023-07" db="EMBL/GenBank/DDBJ databases">
        <title>Chromosome-level genome assembly of Artemia franciscana.</title>
        <authorList>
            <person name="Jo E."/>
        </authorList>
    </citation>
    <scope>NUCLEOTIDE SEQUENCE</scope>
    <source>
        <tissue evidence="15">Whole body</tissue>
    </source>
</reference>
<dbReference type="CDD" id="cd07956">
    <property type="entry name" value="Anticodon_Ia_Arg"/>
    <property type="match status" value="1"/>
</dbReference>
<keyword evidence="16" id="KW-1185">Reference proteome</keyword>
<dbReference type="InterPro" id="IPR008909">
    <property type="entry name" value="DALR_anticod-bd"/>
</dbReference>
<dbReference type="EC" id="6.1.1.19" evidence="2"/>
<dbReference type="GO" id="GO:0032543">
    <property type="term" value="P:mitochondrial translation"/>
    <property type="evidence" value="ECO:0007669"/>
    <property type="project" value="TreeGrafter"/>
</dbReference>
<organism evidence="15 16">
    <name type="scientific">Artemia franciscana</name>
    <name type="common">Brine shrimp</name>
    <name type="synonym">Artemia sanfranciscana</name>
    <dbReference type="NCBI Taxonomy" id="6661"/>
    <lineage>
        <taxon>Eukaryota</taxon>
        <taxon>Metazoa</taxon>
        <taxon>Ecdysozoa</taxon>
        <taxon>Arthropoda</taxon>
        <taxon>Crustacea</taxon>
        <taxon>Branchiopoda</taxon>
        <taxon>Anostraca</taxon>
        <taxon>Artemiidae</taxon>
        <taxon>Artemia</taxon>
    </lineage>
</organism>
<evidence type="ECO:0000256" key="3">
    <source>
        <dbReference type="ARBA" id="ARBA00022598"/>
    </source>
</evidence>